<proteinExistence type="predicted"/>
<protein>
    <submittedName>
        <fullName evidence="1">Mitochondrial dicarboxylate transporter</fullName>
    </submittedName>
</protein>
<name>A0ACC3A0A9_9EURO</name>
<comment type="caution">
    <text evidence="1">The sequence shown here is derived from an EMBL/GenBank/DDBJ whole genome shotgun (WGS) entry which is preliminary data.</text>
</comment>
<evidence type="ECO:0000313" key="2">
    <source>
        <dbReference type="Proteomes" id="UP001172386"/>
    </source>
</evidence>
<gene>
    <name evidence="1" type="primary">DIC1</name>
    <name evidence="1" type="ORF">H2198_007342</name>
</gene>
<dbReference type="Proteomes" id="UP001172386">
    <property type="component" value="Unassembled WGS sequence"/>
</dbReference>
<keyword evidence="2" id="KW-1185">Reference proteome</keyword>
<accession>A0ACC3A0A9</accession>
<organism evidence="1 2">
    <name type="scientific">Neophaeococcomyces mojaviensis</name>
    <dbReference type="NCBI Taxonomy" id="3383035"/>
    <lineage>
        <taxon>Eukaryota</taxon>
        <taxon>Fungi</taxon>
        <taxon>Dikarya</taxon>
        <taxon>Ascomycota</taxon>
        <taxon>Pezizomycotina</taxon>
        <taxon>Eurotiomycetes</taxon>
        <taxon>Chaetothyriomycetidae</taxon>
        <taxon>Chaetothyriales</taxon>
        <taxon>Chaetothyriales incertae sedis</taxon>
        <taxon>Neophaeococcomyces</taxon>
    </lineage>
</organism>
<evidence type="ECO:0000313" key="1">
    <source>
        <dbReference type="EMBL" id="KAJ9653500.1"/>
    </source>
</evidence>
<reference evidence="1" key="1">
    <citation type="submission" date="2022-10" db="EMBL/GenBank/DDBJ databases">
        <title>Culturing micro-colonial fungi from biological soil crusts in the Mojave desert and describing Neophaeococcomyces mojavensis, and introducing the new genera and species Taxawa tesnikishii.</title>
        <authorList>
            <person name="Kurbessoian T."/>
            <person name="Stajich J.E."/>
        </authorList>
    </citation>
    <scope>NUCLEOTIDE SEQUENCE</scope>
    <source>
        <strain evidence="1">JES_112</strain>
    </source>
</reference>
<sequence length="321" mass="35485">MSSLKSSPIASPKIEQKEQKNVVIKPKSGNPPIHYPFWFGGSAAAMAAVVTHPLDLVKVRLQTRKKDAPGTMMGTFRHILRNEGAMGLYSGLSASLLRQLTYSTVRFGVYEDLKVRFAPEATPDNPKAKPSTLNLILQSSLAGFLGGIAGNPADVLNVRMQADFSKPPEKRLNYKHAVDGLIRMIREEGFGSLFRGVGANSARALLMTASQLASYDSFKQFYMHTLGMADNITTHFTSSLSAGFVATTICSPVDVIKSRIMSGTAKQSVTDIISKATAREGYLWVFRGWVPSFIRLGPHTIFTMIFFEQHKKMYRQWKSLE</sequence>
<dbReference type="EMBL" id="JAPDRQ010000152">
    <property type="protein sequence ID" value="KAJ9653500.1"/>
    <property type="molecule type" value="Genomic_DNA"/>
</dbReference>